<dbReference type="InterPro" id="IPR011947">
    <property type="entry name" value="FCP1_euk"/>
</dbReference>
<evidence type="ECO:0000256" key="2">
    <source>
        <dbReference type="ARBA" id="ARBA00022801"/>
    </source>
</evidence>
<organism evidence="10 11">
    <name type="scientific">Tritrichomonas musculus</name>
    <dbReference type="NCBI Taxonomy" id="1915356"/>
    <lineage>
        <taxon>Eukaryota</taxon>
        <taxon>Metamonada</taxon>
        <taxon>Parabasalia</taxon>
        <taxon>Tritrichomonadida</taxon>
        <taxon>Tritrichomonadidae</taxon>
        <taxon>Tritrichomonas</taxon>
    </lineage>
</organism>
<feature type="domain" description="FCP1 homology" evidence="9">
    <location>
        <begin position="58"/>
        <end position="235"/>
    </location>
</feature>
<evidence type="ECO:0000259" key="9">
    <source>
        <dbReference type="PROSITE" id="PS50969"/>
    </source>
</evidence>
<comment type="catalytic activity">
    <reaction evidence="4 6">
        <text>O-phospho-L-seryl-[protein] + H2O = L-seryl-[protein] + phosphate</text>
        <dbReference type="Rhea" id="RHEA:20629"/>
        <dbReference type="Rhea" id="RHEA-COMP:9863"/>
        <dbReference type="Rhea" id="RHEA-COMP:11604"/>
        <dbReference type="ChEBI" id="CHEBI:15377"/>
        <dbReference type="ChEBI" id="CHEBI:29999"/>
        <dbReference type="ChEBI" id="CHEBI:43474"/>
        <dbReference type="ChEBI" id="CHEBI:83421"/>
        <dbReference type="EC" id="3.1.3.16"/>
    </reaction>
</comment>
<protein>
    <recommendedName>
        <fullName evidence="6">RNA polymerase II subunit A C-terminal domain phosphatase</fullName>
        <ecNumber evidence="6">3.1.3.16</ecNumber>
    </recommendedName>
</protein>
<dbReference type="SUPFAM" id="SSF52113">
    <property type="entry name" value="BRCT domain"/>
    <property type="match status" value="1"/>
</dbReference>
<dbReference type="InterPro" id="IPR023214">
    <property type="entry name" value="HAD_sf"/>
</dbReference>
<dbReference type="Proteomes" id="UP001470230">
    <property type="component" value="Unassembled WGS sequence"/>
</dbReference>
<evidence type="ECO:0000256" key="6">
    <source>
        <dbReference type="RuleBase" id="RU366066"/>
    </source>
</evidence>
<dbReference type="EC" id="3.1.3.16" evidence="6"/>
<accession>A0ABR2K7Y8</accession>
<evidence type="ECO:0000256" key="5">
    <source>
        <dbReference type="ARBA" id="ARBA00048336"/>
    </source>
</evidence>
<proteinExistence type="predicted"/>
<dbReference type="Pfam" id="PF00533">
    <property type="entry name" value="BRCT"/>
    <property type="match status" value="1"/>
</dbReference>
<comment type="catalytic activity">
    <reaction evidence="5 6">
        <text>O-phospho-L-threonyl-[protein] + H2O = L-threonyl-[protein] + phosphate</text>
        <dbReference type="Rhea" id="RHEA:47004"/>
        <dbReference type="Rhea" id="RHEA-COMP:11060"/>
        <dbReference type="Rhea" id="RHEA-COMP:11605"/>
        <dbReference type="ChEBI" id="CHEBI:15377"/>
        <dbReference type="ChEBI" id="CHEBI:30013"/>
        <dbReference type="ChEBI" id="CHEBI:43474"/>
        <dbReference type="ChEBI" id="CHEBI:61977"/>
        <dbReference type="EC" id="3.1.3.16"/>
    </reaction>
</comment>
<dbReference type="Pfam" id="PF03031">
    <property type="entry name" value="NIF"/>
    <property type="match status" value="1"/>
</dbReference>
<dbReference type="SUPFAM" id="SSF56784">
    <property type="entry name" value="HAD-like"/>
    <property type="match status" value="1"/>
</dbReference>
<dbReference type="InterPro" id="IPR004274">
    <property type="entry name" value="FCP1_dom"/>
</dbReference>
<keyword evidence="2 6" id="KW-0378">Hydrolase</keyword>
<feature type="region of interest" description="Disordered" evidence="7">
    <location>
        <begin position="382"/>
        <end position="457"/>
    </location>
</feature>
<evidence type="ECO:0000313" key="11">
    <source>
        <dbReference type="Proteomes" id="UP001470230"/>
    </source>
</evidence>
<dbReference type="PANTHER" id="PTHR23081">
    <property type="entry name" value="RNA POLYMERASE II CTD PHOSPHATASE"/>
    <property type="match status" value="1"/>
</dbReference>
<dbReference type="Gene3D" id="3.40.50.1000">
    <property type="entry name" value="HAD superfamily/HAD-like"/>
    <property type="match status" value="1"/>
</dbReference>
<evidence type="ECO:0000256" key="1">
    <source>
        <dbReference type="ARBA" id="ARBA00004123"/>
    </source>
</evidence>
<dbReference type="CDD" id="cd07521">
    <property type="entry name" value="HAD_FCP1-like"/>
    <property type="match status" value="1"/>
</dbReference>
<reference evidence="10 11" key="1">
    <citation type="submission" date="2024-04" db="EMBL/GenBank/DDBJ databases">
        <title>Tritrichomonas musculus Genome.</title>
        <authorList>
            <person name="Alves-Ferreira E."/>
            <person name="Grigg M."/>
            <person name="Lorenzi H."/>
            <person name="Galac M."/>
        </authorList>
    </citation>
    <scope>NUCLEOTIDE SEQUENCE [LARGE SCALE GENOMIC DNA]</scope>
    <source>
        <strain evidence="10 11">EAF2021</strain>
    </source>
</reference>
<name>A0ABR2K7Y8_9EUKA</name>
<evidence type="ECO:0000313" key="10">
    <source>
        <dbReference type="EMBL" id="KAK8886963.1"/>
    </source>
</evidence>
<dbReference type="InterPro" id="IPR039189">
    <property type="entry name" value="Fcp1"/>
</dbReference>
<evidence type="ECO:0000256" key="3">
    <source>
        <dbReference type="ARBA" id="ARBA00023242"/>
    </source>
</evidence>
<feature type="domain" description="BRCT" evidence="8">
    <location>
        <begin position="275"/>
        <end position="368"/>
    </location>
</feature>
<dbReference type="InterPro" id="IPR036420">
    <property type="entry name" value="BRCT_dom_sf"/>
</dbReference>
<comment type="function">
    <text evidence="6">This promotes the activity of RNA polymerase II.</text>
</comment>
<keyword evidence="3 6" id="KW-0539">Nucleus</keyword>
<evidence type="ECO:0000256" key="7">
    <source>
        <dbReference type="SAM" id="MobiDB-lite"/>
    </source>
</evidence>
<evidence type="ECO:0000259" key="8">
    <source>
        <dbReference type="PROSITE" id="PS50172"/>
    </source>
</evidence>
<dbReference type="PROSITE" id="PS50172">
    <property type="entry name" value="BRCT"/>
    <property type="match status" value="1"/>
</dbReference>
<dbReference type="EMBL" id="JAPFFF010000006">
    <property type="protein sequence ID" value="KAK8886963.1"/>
    <property type="molecule type" value="Genomic_DNA"/>
</dbReference>
<gene>
    <name evidence="10" type="ORF">M9Y10_037998</name>
</gene>
<comment type="caution">
    <text evidence="10">The sequence shown here is derived from an EMBL/GenBank/DDBJ whole genome shotgun (WGS) entry which is preliminary data.</text>
</comment>
<evidence type="ECO:0000256" key="4">
    <source>
        <dbReference type="ARBA" id="ARBA00047761"/>
    </source>
</evidence>
<sequence>MTTEEETNNSTCIHPVIYDGICSECGAFVTPDSRYHKSQDIYVLSSTIGTSKLEPFLLERKKLALVVDLDKTLIDTIAVQNQEEAEKIIALDKEHESDYFFVKVNEMYLVRLRPYVREFLNLISPYYFMQVYTLAERPYALQVIQKIDPDGKYFNQRILTREDSTQPKNQLMKKSMSDFFLSGQHMAVVIDDTRAVWSYPDGSYYEGLVEIKPFEFFTTISQPTMVKNPQFIPKNLNMEALNDHYLERITAVMTEINSRFYEQKSQNVADIIKEMKENVFKDCYIFFCSIWREGNIAQKRLYIGNAEEFGGHVVNEFVPYVTHIVTTDPRHKDIIEAQKYKGIYILNYKWFLNSIYRYERQPEMDQNYAVVGEKQIVAPLLTDGPEERPEPPQFQDVKGSDLDDILDSLDKTTDGTTQSATDSDDEEESHEYGSSCDSEDISFLYKKPDDSEGNNDE</sequence>
<dbReference type="PROSITE" id="PS50969">
    <property type="entry name" value="FCP1"/>
    <property type="match status" value="1"/>
</dbReference>
<dbReference type="PANTHER" id="PTHR23081:SF36">
    <property type="entry name" value="RNA POLYMERASE II SUBUNIT A C-TERMINAL DOMAIN PHOSPHATASE"/>
    <property type="match status" value="1"/>
</dbReference>
<dbReference type="InterPro" id="IPR001357">
    <property type="entry name" value="BRCT_dom"/>
</dbReference>
<dbReference type="NCBIfam" id="TIGR02250">
    <property type="entry name" value="FCP1_euk"/>
    <property type="match status" value="1"/>
</dbReference>
<comment type="subcellular location">
    <subcellularLocation>
        <location evidence="1 6">Nucleus</location>
    </subcellularLocation>
</comment>
<keyword evidence="11" id="KW-1185">Reference proteome</keyword>
<dbReference type="SMART" id="SM00577">
    <property type="entry name" value="CPDc"/>
    <property type="match status" value="1"/>
</dbReference>
<dbReference type="Gene3D" id="3.40.50.10190">
    <property type="entry name" value="BRCT domain"/>
    <property type="match status" value="1"/>
</dbReference>
<dbReference type="InterPro" id="IPR036412">
    <property type="entry name" value="HAD-like_sf"/>
</dbReference>